<evidence type="ECO:0000313" key="2">
    <source>
        <dbReference type="EMBL" id="EGC17514.1"/>
    </source>
</evidence>
<dbReference type="HOGENOM" id="CLU_1624903_0_0_4"/>
<dbReference type="STRING" id="888741.HMPREF9098_0840"/>
<comment type="caution">
    <text evidence="2">The sequence shown here is derived from an EMBL/GenBank/DDBJ whole genome shotgun (WGS) entry which is preliminary data.</text>
</comment>
<dbReference type="Proteomes" id="UP000004088">
    <property type="component" value="Unassembled WGS sequence"/>
</dbReference>
<dbReference type="RefSeq" id="WP_003782147.1">
    <property type="nucleotide sequence ID" value="NZ_GL870929.1"/>
</dbReference>
<name>F0EYA6_9NEIS</name>
<gene>
    <name evidence="2" type="ORF">HMPREF9098_0840</name>
</gene>
<organism evidence="2 3">
    <name type="scientific">Kingella denitrificans ATCC 33394</name>
    <dbReference type="NCBI Taxonomy" id="888741"/>
    <lineage>
        <taxon>Bacteria</taxon>
        <taxon>Pseudomonadati</taxon>
        <taxon>Pseudomonadota</taxon>
        <taxon>Betaproteobacteria</taxon>
        <taxon>Neisseriales</taxon>
        <taxon>Neisseriaceae</taxon>
        <taxon>Kingella</taxon>
    </lineage>
</organism>
<dbReference type="EMBL" id="AEWV01000015">
    <property type="protein sequence ID" value="EGC17514.1"/>
    <property type="molecule type" value="Genomic_DNA"/>
</dbReference>
<feature type="transmembrane region" description="Helical" evidence="1">
    <location>
        <begin position="88"/>
        <end position="109"/>
    </location>
</feature>
<sequence>MIKIFFQQPTGFLFEITEQELGAIKKEIRRSPEYWLHGGFQTAKYLVFAYINVTFFTLLLFLLLFLLFDHPPEYTLLDLTKQLQGALSFIPILFVIKAVVDWATGRLHFFRLYEDRRLLEILKERYPESSLQPYPIHLTQQPQIVVFSFKSLGHKAVRKQSEI</sequence>
<dbReference type="AlphaFoldDB" id="F0EYA6"/>
<keyword evidence="1" id="KW-1133">Transmembrane helix</keyword>
<reference evidence="2 3" key="1">
    <citation type="submission" date="2011-01" db="EMBL/GenBank/DDBJ databases">
        <authorList>
            <person name="Muzny D."/>
            <person name="Qin X."/>
            <person name="Deng J."/>
            <person name="Jiang H."/>
            <person name="Liu Y."/>
            <person name="Qu J."/>
            <person name="Song X.-Z."/>
            <person name="Zhang L."/>
            <person name="Thornton R."/>
            <person name="Coyle M."/>
            <person name="Francisco L."/>
            <person name="Jackson L."/>
            <person name="Javaid M."/>
            <person name="Korchina V."/>
            <person name="Kovar C."/>
            <person name="Mata R."/>
            <person name="Mathew T."/>
            <person name="Ngo R."/>
            <person name="Nguyen L."/>
            <person name="Nguyen N."/>
            <person name="Okwuonu G."/>
            <person name="Ongeri F."/>
            <person name="Pham C."/>
            <person name="Simmons D."/>
            <person name="Wilczek-Boney K."/>
            <person name="Hale W."/>
            <person name="Jakkamsetti A."/>
            <person name="Pham P."/>
            <person name="Ruth R."/>
            <person name="San Lucas F."/>
            <person name="Warren J."/>
            <person name="Zhang J."/>
            <person name="Zhao Z."/>
            <person name="Zhou C."/>
            <person name="Zhu D."/>
            <person name="Lee S."/>
            <person name="Bess C."/>
            <person name="Blankenburg K."/>
            <person name="Forbes L."/>
            <person name="Fu Q."/>
            <person name="Gubbala S."/>
            <person name="Hirani K."/>
            <person name="Jayaseelan J.C."/>
            <person name="Lara F."/>
            <person name="Munidasa M."/>
            <person name="Palculict T."/>
            <person name="Patil S."/>
            <person name="Pu L.-L."/>
            <person name="Saada N."/>
            <person name="Tang L."/>
            <person name="Weissenberger G."/>
            <person name="Zhu Y."/>
            <person name="Hemphill L."/>
            <person name="Shang Y."/>
            <person name="Youmans B."/>
            <person name="Ayvaz T."/>
            <person name="Ross M."/>
            <person name="Santibanez J."/>
            <person name="Aqrawi P."/>
            <person name="Gross S."/>
            <person name="Joshi V."/>
            <person name="Fowler G."/>
            <person name="Nazareth L."/>
            <person name="Reid J."/>
            <person name="Worley K."/>
            <person name="Petrosino J."/>
            <person name="Highlander S."/>
            <person name="Gibbs R."/>
        </authorList>
    </citation>
    <scope>NUCLEOTIDE SEQUENCE [LARGE SCALE GENOMIC DNA]</scope>
    <source>
        <strain evidence="2 3">ATCC 33394</strain>
    </source>
</reference>
<keyword evidence="1" id="KW-0812">Transmembrane</keyword>
<accession>F0EYA6</accession>
<protein>
    <submittedName>
        <fullName evidence="2">Uncharacterized protein</fullName>
    </submittedName>
</protein>
<evidence type="ECO:0000256" key="1">
    <source>
        <dbReference type="SAM" id="Phobius"/>
    </source>
</evidence>
<evidence type="ECO:0000313" key="3">
    <source>
        <dbReference type="Proteomes" id="UP000004088"/>
    </source>
</evidence>
<keyword evidence="1" id="KW-0472">Membrane</keyword>
<proteinExistence type="predicted"/>
<keyword evidence="3" id="KW-1185">Reference proteome</keyword>
<feature type="transmembrane region" description="Helical" evidence="1">
    <location>
        <begin position="45"/>
        <end position="68"/>
    </location>
</feature>